<keyword evidence="2" id="KW-0560">Oxidoreductase</keyword>
<dbReference type="InterPro" id="IPR050231">
    <property type="entry name" value="Iron_ascorbate_oxido_reductase"/>
</dbReference>
<feature type="domain" description="Fe2OG dioxygenase" evidence="3">
    <location>
        <begin position="167"/>
        <end position="282"/>
    </location>
</feature>
<dbReference type="Pfam" id="PF03171">
    <property type="entry name" value="2OG-FeII_Oxy"/>
    <property type="match status" value="1"/>
</dbReference>
<keyword evidence="2" id="KW-0408">Iron</keyword>
<dbReference type="InterPro" id="IPR005123">
    <property type="entry name" value="Oxoglu/Fe-dep_dioxygenase_dom"/>
</dbReference>
<dbReference type="PANTHER" id="PTHR47990">
    <property type="entry name" value="2-OXOGLUTARATE (2OG) AND FE(II)-DEPENDENT OXYGENASE SUPERFAMILY PROTEIN-RELATED"/>
    <property type="match status" value="1"/>
</dbReference>
<dbReference type="InterPro" id="IPR027443">
    <property type="entry name" value="IPNS-like_sf"/>
</dbReference>
<dbReference type="Proteomes" id="UP000799776">
    <property type="component" value="Unassembled WGS sequence"/>
</dbReference>
<accession>A0A9P4HVY0</accession>
<dbReference type="PROSITE" id="PS51471">
    <property type="entry name" value="FE2OG_OXY"/>
    <property type="match status" value="1"/>
</dbReference>
<evidence type="ECO:0000256" key="1">
    <source>
        <dbReference type="ARBA" id="ARBA00008056"/>
    </source>
</evidence>
<organism evidence="4 5">
    <name type="scientific">Saccharata proteae CBS 121410</name>
    <dbReference type="NCBI Taxonomy" id="1314787"/>
    <lineage>
        <taxon>Eukaryota</taxon>
        <taxon>Fungi</taxon>
        <taxon>Dikarya</taxon>
        <taxon>Ascomycota</taxon>
        <taxon>Pezizomycotina</taxon>
        <taxon>Dothideomycetes</taxon>
        <taxon>Dothideomycetes incertae sedis</taxon>
        <taxon>Botryosphaeriales</taxon>
        <taxon>Saccharataceae</taxon>
        <taxon>Saccharata</taxon>
    </lineage>
</organism>
<keyword evidence="2" id="KW-0479">Metal-binding</keyword>
<dbReference type="GO" id="GO:0016491">
    <property type="term" value="F:oxidoreductase activity"/>
    <property type="evidence" value="ECO:0007669"/>
    <property type="project" value="UniProtKB-KW"/>
</dbReference>
<name>A0A9P4HVY0_9PEZI</name>
<proteinExistence type="inferred from homology"/>
<dbReference type="EMBL" id="ML978718">
    <property type="protein sequence ID" value="KAF2087817.1"/>
    <property type="molecule type" value="Genomic_DNA"/>
</dbReference>
<evidence type="ECO:0000256" key="2">
    <source>
        <dbReference type="RuleBase" id="RU003682"/>
    </source>
</evidence>
<dbReference type="Gene3D" id="2.60.120.330">
    <property type="entry name" value="B-lactam Antibiotic, Isopenicillin N Synthase, Chain"/>
    <property type="match status" value="1"/>
</dbReference>
<dbReference type="GO" id="GO:0046872">
    <property type="term" value="F:metal ion binding"/>
    <property type="evidence" value="ECO:0007669"/>
    <property type="project" value="UniProtKB-KW"/>
</dbReference>
<dbReference type="OrthoDB" id="288590at2759"/>
<evidence type="ECO:0000313" key="4">
    <source>
        <dbReference type="EMBL" id="KAF2087817.1"/>
    </source>
</evidence>
<dbReference type="InterPro" id="IPR044861">
    <property type="entry name" value="IPNS-like_FE2OG_OXY"/>
</dbReference>
<dbReference type="GO" id="GO:0044283">
    <property type="term" value="P:small molecule biosynthetic process"/>
    <property type="evidence" value="ECO:0007669"/>
    <property type="project" value="UniProtKB-ARBA"/>
</dbReference>
<dbReference type="SUPFAM" id="SSF51197">
    <property type="entry name" value="Clavaminate synthase-like"/>
    <property type="match status" value="1"/>
</dbReference>
<keyword evidence="5" id="KW-1185">Reference proteome</keyword>
<comment type="caution">
    <text evidence="4">The sequence shown here is derived from an EMBL/GenBank/DDBJ whole genome shotgun (WGS) entry which is preliminary data.</text>
</comment>
<gene>
    <name evidence="4" type="ORF">K490DRAFT_40974</name>
</gene>
<comment type="similarity">
    <text evidence="1 2">Belongs to the iron/ascorbate-dependent oxidoreductase family.</text>
</comment>
<dbReference type="AlphaFoldDB" id="A0A9P4HVY0"/>
<evidence type="ECO:0000313" key="5">
    <source>
        <dbReference type="Proteomes" id="UP000799776"/>
    </source>
</evidence>
<reference evidence="4" key="1">
    <citation type="journal article" date="2020" name="Stud. Mycol.">
        <title>101 Dothideomycetes genomes: a test case for predicting lifestyles and emergence of pathogens.</title>
        <authorList>
            <person name="Haridas S."/>
            <person name="Albert R."/>
            <person name="Binder M."/>
            <person name="Bloem J."/>
            <person name="Labutti K."/>
            <person name="Salamov A."/>
            <person name="Andreopoulos B."/>
            <person name="Baker S."/>
            <person name="Barry K."/>
            <person name="Bills G."/>
            <person name="Bluhm B."/>
            <person name="Cannon C."/>
            <person name="Castanera R."/>
            <person name="Culley D."/>
            <person name="Daum C."/>
            <person name="Ezra D."/>
            <person name="Gonzalez J."/>
            <person name="Henrissat B."/>
            <person name="Kuo A."/>
            <person name="Liang C."/>
            <person name="Lipzen A."/>
            <person name="Lutzoni F."/>
            <person name="Magnuson J."/>
            <person name="Mondo S."/>
            <person name="Nolan M."/>
            <person name="Ohm R."/>
            <person name="Pangilinan J."/>
            <person name="Park H.-J."/>
            <person name="Ramirez L."/>
            <person name="Alfaro M."/>
            <person name="Sun H."/>
            <person name="Tritt A."/>
            <person name="Yoshinaga Y."/>
            <person name="Zwiers L.-H."/>
            <person name="Turgeon B."/>
            <person name="Goodwin S."/>
            <person name="Spatafora J."/>
            <person name="Crous P."/>
            <person name="Grigoriev I."/>
        </authorList>
    </citation>
    <scope>NUCLEOTIDE SEQUENCE</scope>
    <source>
        <strain evidence="4">CBS 121410</strain>
    </source>
</reference>
<protein>
    <submittedName>
        <fullName evidence="4">Clavaminate synthase-like protein</fullName>
    </submittedName>
</protein>
<evidence type="ECO:0000259" key="3">
    <source>
        <dbReference type="PROSITE" id="PS51471"/>
    </source>
</evidence>
<dbReference type="InterPro" id="IPR026992">
    <property type="entry name" value="DIOX_N"/>
</dbReference>
<dbReference type="Pfam" id="PF14226">
    <property type="entry name" value="DIOX_N"/>
    <property type="match status" value="1"/>
</dbReference>
<sequence length="329" mass="35600">MKGPDTANIPVIDVANPSTEVAKELLNAASTHGFVFISNDSDDAGIPPKDIQGMFELSREFFKSPTELKAECPIQGNHGWAGMHVETLDPKHQKKGDFKEAFNIGDFANGKATQPLPSPLSPHEAQIGRFADQCHALCNNILRVFATALEGGASWFAQRHDRTRGPSSNILRLLYYPALSPSAVQVPSTDIRAGAHSDYGTLTLLFQLPGGQPGLEILTPADTWAPVPINPLHQRTPPILVNIGDLLSYWTGGLLKSTVHRVVFPKDEGGADRYSMAYFCHPLDAAELVPIPSKLVEGREGLEDGKGGKVLTAKGHLNQRLAETYGIKT</sequence>